<accession>A0AAW1B3G7</accession>
<proteinExistence type="predicted"/>
<keyword evidence="2" id="KW-1185">Reference proteome</keyword>
<reference evidence="1 2" key="1">
    <citation type="journal article" date="2024" name="Proc. Natl. Acad. Sci. U.S.A.">
        <title>The genetic regulatory architecture and epigenomic basis for age-related changes in rattlesnake venom.</title>
        <authorList>
            <person name="Hogan M.P."/>
            <person name="Holding M.L."/>
            <person name="Nystrom G.S."/>
            <person name="Colston T.J."/>
            <person name="Bartlett D.A."/>
            <person name="Mason A.J."/>
            <person name="Ellsworth S.A."/>
            <person name="Rautsaw R.M."/>
            <person name="Lawrence K.C."/>
            <person name="Strickland J.L."/>
            <person name="He B."/>
            <person name="Fraser P."/>
            <person name="Margres M.J."/>
            <person name="Gilbert D.M."/>
            <person name="Gibbs H.L."/>
            <person name="Parkinson C.L."/>
            <person name="Rokyta D.R."/>
        </authorList>
    </citation>
    <scope>NUCLEOTIDE SEQUENCE [LARGE SCALE GENOMIC DNA]</scope>
    <source>
        <strain evidence="1">DRR0105</strain>
    </source>
</reference>
<name>A0AAW1B3G7_CROAD</name>
<dbReference type="Proteomes" id="UP001474421">
    <property type="component" value="Unassembled WGS sequence"/>
</dbReference>
<comment type="caution">
    <text evidence="1">The sequence shown here is derived from an EMBL/GenBank/DDBJ whole genome shotgun (WGS) entry which is preliminary data.</text>
</comment>
<dbReference type="AlphaFoldDB" id="A0AAW1B3G7"/>
<organism evidence="1 2">
    <name type="scientific">Crotalus adamanteus</name>
    <name type="common">Eastern diamondback rattlesnake</name>
    <dbReference type="NCBI Taxonomy" id="8729"/>
    <lineage>
        <taxon>Eukaryota</taxon>
        <taxon>Metazoa</taxon>
        <taxon>Chordata</taxon>
        <taxon>Craniata</taxon>
        <taxon>Vertebrata</taxon>
        <taxon>Euteleostomi</taxon>
        <taxon>Lepidosauria</taxon>
        <taxon>Squamata</taxon>
        <taxon>Bifurcata</taxon>
        <taxon>Unidentata</taxon>
        <taxon>Episquamata</taxon>
        <taxon>Toxicofera</taxon>
        <taxon>Serpentes</taxon>
        <taxon>Colubroidea</taxon>
        <taxon>Viperidae</taxon>
        <taxon>Crotalinae</taxon>
        <taxon>Crotalus</taxon>
    </lineage>
</organism>
<evidence type="ECO:0000313" key="1">
    <source>
        <dbReference type="EMBL" id="KAK9396602.1"/>
    </source>
</evidence>
<evidence type="ECO:0000313" key="2">
    <source>
        <dbReference type="Proteomes" id="UP001474421"/>
    </source>
</evidence>
<dbReference type="EMBL" id="JAOTOJ010000008">
    <property type="protein sequence ID" value="KAK9396602.1"/>
    <property type="molecule type" value="Genomic_DNA"/>
</dbReference>
<gene>
    <name evidence="1" type="ORF">NXF25_019963</name>
</gene>
<protein>
    <submittedName>
        <fullName evidence="1">Uncharacterized protein</fullName>
    </submittedName>
</protein>
<sequence>MASSEQKKEPLTHAALREKLLKEEEMLAKFKEFSKFLQSWERGRAMCLQLKSQEDRCFARSRKRHQAEMKEEMHYANKQLIMDLLESPSYLKCHSHEFSYHYWLRRAALKHLLTTEHLQYQLEFNHLGMSFYAERL</sequence>